<dbReference type="GO" id="GO:0003678">
    <property type="term" value="F:DNA helicase activity"/>
    <property type="evidence" value="ECO:0007669"/>
    <property type="project" value="InterPro"/>
</dbReference>
<dbReference type="InterPro" id="IPR036420">
    <property type="entry name" value="BRCT_dom_sf"/>
</dbReference>
<dbReference type="InterPro" id="IPR003593">
    <property type="entry name" value="AAA+_ATPase"/>
</dbReference>
<dbReference type="Gene3D" id="3.40.50.10190">
    <property type="entry name" value="BRCT domain"/>
    <property type="match status" value="1"/>
</dbReference>
<keyword evidence="2" id="KW-0067">ATP-binding</keyword>
<dbReference type="GO" id="GO:0000723">
    <property type="term" value="P:telomere maintenance"/>
    <property type="evidence" value="ECO:0007669"/>
    <property type="project" value="InterPro"/>
</dbReference>
<evidence type="ECO:0000259" key="1">
    <source>
        <dbReference type="SMART" id="SM00382"/>
    </source>
</evidence>
<dbReference type="PANTHER" id="PTHR47642:SF7">
    <property type="entry name" value="ATP-DEPENDENT DNA HELICASE PIF1"/>
    <property type="match status" value="1"/>
</dbReference>
<keyword evidence="2" id="KW-0547">Nucleotide-binding</keyword>
<dbReference type="Proteomes" id="UP000254978">
    <property type="component" value="Unassembled WGS sequence"/>
</dbReference>
<keyword evidence="2" id="KW-0347">Helicase</keyword>
<proteinExistence type="predicted"/>
<evidence type="ECO:0000313" key="2">
    <source>
        <dbReference type="EMBL" id="STZ58590.1"/>
    </source>
</evidence>
<dbReference type="Pfam" id="PF05970">
    <property type="entry name" value="PIF1"/>
    <property type="match status" value="1"/>
</dbReference>
<dbReference type="InterPro" id="IPR027417">
    <property type="entry name" value="P-loop_NTPase"/>
</dbReference>
<evidence type="ECO:0000313" key="3">
    <source>
        <dbReference type="Proteomes" id="UP000254978"/>
    </source>
</evidence>
<keyword evidence="3" id="KW-1185">Reference proteome</keyword>
<dbReference type="GO" id="GO:0006281">
    <property type="term" value="P:DNA repair"/>
    <property type="evidence" value="ECO:0007669"/>
    <property type="project" value="InterPro"/>
</dbReference>
<dbReference type="Gene3D" id="2.30.30.940">
    <property type="match status" value="1"/>
</dbReference>
<protein>
    <submittedName>
        <fullName evidence="2">PIF1 helicase</fullName>
    </submittedName>
</protein>
<reference evidence="2 3" key="1">
    <citation type="submission" date="2018-06" db="EMBL/GenBank/DDBJ databases">
        <authorList>
            <consortium name="Pathogen Informatics"/>
            <person name="Doyle S."/>
        </authorList>
    </citation>
    <scope>NUCLEOTIDE SEQUENCE [LARGE SCALE GENOMIC DNA]</scope>
    <source>
        <strain evidence="2 3">NCTC10821</strain>
    </source>
</reference>
<dbReference type="CDD" id="cd18809">
    <property type="entry name" value="SF1_C_RecD"/>
    <property type="match status" value="1"/>
</dbReference>
<dbReference type="SMART" id="SM00382">
    <property type="entry name" value="AAA"/>
    <property type="match status" value="1"/>
</dbReference>
<keyword evidence="2" id="KW-0378">Hydrolase</keyword>
<sequence>MSRPHGEFVLTDEFRAALEQLAGGKHLFLTGKAGTGKSTLIRRFMASTSHNVVVVAPTGIAALNVDGYTVHRLFGFTATTTLEDVRTGTYRPGRFTKTLAGLDTLIIDEASMVRADLFDMLAAALERFGPAPGTPFGGVQIVLVGDLYQLPPVVTEGEAAFFTTRYETPYFFSADSFDRTEFPTVALTTVFRQLGDDQLAAILNEIREGVLLGHAQEQLNARTDPDFVAPGDEFWLTLAPTNRLVTARNRQRLELLDGDEFTSRAVQYGDLSLFDPPADEILRFKVGAQVMMLNNDQSGRWVNGTLGRISEIHWDRKDLSVTVDFTDGTDAEVGLFSWEATRPVIDGGRLRHEVVGTFTQLPFKLAWAITIHKSQGQTLDRLMVDLTGGMFSTGQLYVALSRATSLAGLVLKRPVLAKDLKTDRRIARFLHAAVDHQGSRRFCAIGLLTVGDEGRMSRPRPVELAVAFDDGTAISSVINPQRDLADARAAYGISVADVLLAPTLAEAWSVLAPMLAGCTPVGPGIDETLGLLDFELKRLGHVTVMPLGVELRHRVTGATALQRAQSILAAFDGATDAASTPFPDPDPEGAFGHLLTRDHAVPSPVSATLPALTALLEVSRGVSRVLLTDSAPELDSTPWVDAARHTAAYQLRCAASRVHLTDTVLARLRAAEALLGVEVVNAAMLTDAAQDIAAVLEPGVRICFTGTALDAAGREVPRERMEQLAAAAGLAPVKTVTKTRCEVLVTAEEGTQSGKARKALEYGKAVFSADEFFAWLDSR</sequence>
<organism evidence="2 3">
    <name type="scientific">Mycolicibacterium tokaiense</name>
    <dbReference type="NCBI Taxonomy" id="39695"/>
    <lineage>
        <taxon>Bacteria</taxon>
        <taxon>Bacillati</taxon>
        <taxon>Actinomycetota</taxon>
        <taxon>Actinomycetes</taxon>
        <taxon>Mycobacteriales</taxon>
        <taxon>Mycobacteriaceae</taxon>
        <taxon>Mycolicibacterium</taxon>
    </lineage>
</organism>
<dbReference type="PANTHER" id="PTHR47642">
    <property type="entry name" value="ATP-DEPENDENT DNA HELICASE"/>
    <property type="match status" value="1"/>
</dbReference>
<dbReference type="EMBL" id="UGQT01000001">
    <property type="protein sequence ID" value="STZ58590.1"/>
    <property type="molecule type" value="Genomic_DNA"/>
</dbReference>
<dbReference type="Gene3D" id="3.40.50.300">
    <property type="entry name" value="P-loop containing nucleotide triphosphate hydrolases"/>
    <property type="match status" value="2"/>
</dbReference>
<dbReference type="AlphaFoldDB" id="A0A378TD69"/>
<dbReference type="InterPro" id="IPR051055">
    <property type="entry name" value="PIF1_helicase"/>
</dbReference>
<gene>
    <name evidence="2" type="ORF">NCTC10821_02104</name>
</gene>
<dbReference type="InterPro" id="IPR010285">
    <property type="entry name" value="DNA_helicase_pif1-like_DEAD"/>
</dbReference>
<accession>A0A378TD69</accession>
<dbReference type="RefSeq" id="WP_115278367.1">
    <property type="nucleotide sequence ID" value="NZ_AP022600.1"/>
</dbReference>
<feature type="domain" description="AAA+ ATPase" evidence="1">
    <location>
        <begin position="23"/>
        <end position="146"/>
    </location>
</feature>
<name>A0A378TD69_9MYCO</name>
<dbReference type="OrthoDB" id="9763659at2"/>
<dbReference type="SUPFAM" id="SSF52540">
    <property type="entry name" value="P-loop containing nucleoside triphosphate hydrolases"/>
    <property type="match status" value="2"/>
</dbReference>